<dbReference type="InterPro" id="IPR001442">
    <property type="entry name" value="Collagen_IV_NC"/>
</dbReference>
<comment type="subunit">
    <text evidence="8">Trimers of two alpha 1(IV) and one alpha 2(IV) chain. Type IV collagen forms a mesh-like network linked through intermolecular interactions between 7S domains and between NC1 domains.</text>
</comment>
<feature type="region of interest" description="Disordered" evidence="9">
    <location>
        <begin position="1"/>
        <end position="68"/>
    </location>
</feature>
<dbReference type="GO" id="GO:0005581">
    <property type="term" value="C:collagen trimer"/>
    <property type="evidence" value="ECO:0007669"/>
    <property type="project" value="UniProtKB-KW"/>
</dbReference>
<keyword evidence="2" id="KW-0964">Secreted</keyword>
<keyword evidence="12" id="KW-1185">Reference proteome</keyword>
<dbReference type="HOGENOM" id="CLU_022857_0_0_1"/>
<dbReference type="Pfam" id="PF01391">
    <property type="entry name" value="Collagen"/>
    <property type="match status" value="1"/>
</dbReference>
<keyword evidence="3" id="KW-0272">Extracellular matrix</keyword>
<dbReference type="OrthoDB" id="10071882at2759"/>
<dbReference type="InterPro" id="IPR008160">
    <property type="entry name" value="Collagen"/>
</dbReference>
<feature type="compositionally biased region" description="Basic and acidic residues" evidence="9">
    <location>
        <begin position="58"/>
        <end position="68"/>
    </location>
</feature>
<keyword evidence="4" id="KW-0677">Repeat</keyword>
<dbReference type="AlphaFoldDB" id="B4NRX0"/>
<dbReference type="PANTHER" id="PTHR14619">
    <property type="entry name" value="NEURON-DERIVED NEUROTROPHIC FACTOR"/>
    <property type="match status" value="1"/>
</dbReference>
<keyword evidence="7" id="KW-1015">Disulfide bond</keyword>
<gene>
    <name evidence="11" type="primary">Dsim\GD12019</name>
    <name evidence="11" type="ORF">Dsim_GD12019</name>
</gene>
<dbReference type="GO" id="GO:0005604">
    <property type="term" value="C:basement membrane"/>
    <property type="evidence" value="ECO:0007669"/>
    <property type="project" value="UniProtKB-SubCell"/>
</dbReference>
<evidence type="ECO:0000259" key="10">
    <source>
        <dbReference type="PROSITE" id="PS51403"/>
    </source>
</evidence>
<evidence type="ECO:0000256" key="8">
    <source>
        <dbReference type="ARBA" id="ARBA00064856"/>
    </source>
</evidence>
<dbReference type="PROSITE" id="PS51403">
    <property type="entry name" value="NC1_IV"/>
    <property type="match status" value="1"/>
</dbReference>
<evidence type="ECO:0000256" key="2">
    <source>
        <dbReference type="ARBA" id="ARBA00022525"/>
    </source>
</evidence>
<keyword evidence="5" id="KW-0084">Basement membrane</keyword>
<dbReference type="Proteomes" id="UP000000304">
    <property type="component" value="Unassembled WGS sequence"/>
</dbReference>
<comment type="subcellular location">
    <subcellularLocation>
        <location evidence="1">Secreted</location>
        <location evidence="1">Extracellular space</location>
        <location evidence="1">Extracellular matrix</location>
        <location evidence="1">Basement membrane</location>
    </subcellularLocation>
</comment>
<feature type="compositionally biased region" description="Basic and acidic residues" evidence="9">
    <location>
        <begin position="37"/>
        <end position="46"/>
    </location>
</feature>
<proteinExistence type="predicted"/>
<evidence type="ECO:0000313" key="11">
    <source>
        <dbReference type="EMBL" id="EDX15348.1"/>
    </source>
</evidence>
<dbReference type="Pfam" id="PF01413">
    <property type="entry name" value="C4"/>
    <property type="match status" value="2"/>
</dbReference>
<reference evidence="11 12" key="1">
    <citation type="journal article" date="2007" name="Nature">
        <title>Evolution of genes and genomes on the Drosophila phylogeny.</title>
        <authorList>
            <consortium name="Drosophila 12 Genomes Consortium"/>
            <person name="Clark A.G."/>
            <person name="Eisen M.B."/>
            <person name="Smith D.R."/>
            <person name="Bergman C.M."/>
            <person name="Oliver B."/>
            <person name="Markow T.A."/>
            <person name="Kaufman T.C."/>
            <person name="Kellis M."/>
            <person name="Gelbart W."/>
            <person name="Iyer V.N."/>
            <person name="Pollard D.A."/>
            <person name="Sackton T.B."/>
            <person name="Larracuente A.M."/>
            <person name="Singh N.D."/>
            <person name="Abad J.P."/>
            <person name="Abt D.N."/>
            <person name="Adryan B."/>
            <person name="Aguade M."/>
            <person name="Akashi H."/>
            <person name="Anderson W.W."/>
            <person name="Aquadro C.F."/>
            <person name="Ardell D.H."/>
            <person name="Arguello R."/>
            <person name="Artieri C.G."/>
            <person name="Barbash D.A."/>
            <person name="Barker D."/>
            <person name="Barsanti P."/>
            <person name="Batterham P."/>
            <person name="Batzoglou S."/>
            <person name="Begun D."/>
            <person name="Bhutkar A."/>
            <person name="Blanco E."/>
            <person name="Bosak S.A."/>
            <person name="Bradley R.K."/>
            <person name="Brand A.D."/>
            <person name="Brent M.R."/>
            <person name="Brooks A.N."/>
            <person name="Brown R.H."/>
            <person name="Butlin R.K."/>
            <person name="Caggese C."/>
            <person name="Calvi B.R."/>
            <person name="Bernardo de Carvalho A."/>
            <person name="Caspi A."/>
            <person name="Castrezana S."/>
            <person name="Celniker S.E."/>
            <person name="Chang J.L."/>
            <person name="Chapple C."/>
            <person name="Chatterji S."/>
            <person name="Chinwalla A."/>
            <person name="Civetta A."/>
            <person name="Clifton S.W."/>
            <person name="Comeron J.M."/>
            <person name="Costello J.C."/>
            <person name="Coyne J.A."/>
            <person name="Daub J."/>
            <person name="David R.G."/>
            <person name="Delcher A.L."/>
            <person name="Delehaunty K."/>
            <person name="Do C.B."/>
            <person name="Ebling H."/>
            <person name="Edwards K."/>
            <person name="Eickbush T."/>
            <person name="Evans J.D."/>
            <person name="Filipski A."/>
            <person name="Findeiss S."/>
            <person name="Freyhult E."/>
            <person name="Fulton L."/>
            <person name="Fulton R."/>
            <person name="Garcia A.C."/>
            <person name="Gardiner A."/>
            <person name="Garfield D.A."/>
            <person name="Garvin B.E."/>
            <person name="Gibson G."/>
            <person name="Gilbert D."/>
            <person name="Gnerre S."/>
            <person name="Godfrey J."/>
            <person name="Good R."/>
            <person name="Gotea V."/>
            <person name="Gravely B."/>
            <person name="Greenberg A.J."/>
            <person name="Griffiths-Jones S."/>
            <person name="Gross S."/>
            <person name="Guigo R."/>
            <person name="Gustafson E.A."/>
            <person name="Haerty W."/>
            <person name="Hahn M.W."/>
            <person name="Halligan D.L."/>
            <person name="Halpern A.L."/>
            <person name="Halter G.M."/>
            <person name="Han M.V."/>
            <person name="Heger A."/>
            <person name="Hillier L."/>
            <person name="Hinrichs A.S."/>
            <person name="Holmes I."/>
            <person name="Hoskins R.A."/>
            <person name="Hubisz M.J."/>
            <person name="Hultmark D."/>
            <person name="Huntley M.A."/>
            <person name="Jaffe D.B."/>
            <person name="Jagadeeshan S."/>
            <person name="Jeck W.R."/>
            <person name="Johnson J."/>
            <person name="Jones C.D."/>
            <person name="Jordan W.C."/>
            <person name="Karpen G.H."/>
            <person name="Kataoka E."/>
            <person name="Keightley P.D."/>
            <person name="Kheradpour P."/>
            <person name="Kirkness E.F."/>
            <person name="Koerich L.B."/>
            <person name="Kristiansen K."/>
            <person name="Kudrna D."/>
            <person name="Kulathinal R.J."/>
            <person name="Kumar S."/>
            <person name="Kwok R."/>
            <person name="Lander E."/>
            <person name="Langley C.H."/>
            <person name="Lapoint R."/>
            <person name="Lazzaro B.P."/>
            <person name="Lee S.J."/>
            <person name="Levesque L."/>
            <person name="Li R."/>
            <person name="Lin C.F."/>
            <person name="Lin M.F."/>
            <person name="Lindblad-Toh K."/>
            <person name="Llopart A."/>
            <person name="Long M."/>
            <person name="Low L."/>
            <person name="Lozovsky E."/>
            <person name="Lu J."/>
            <person name="Luo M."/>
            <person name="Machado C.A."/>
            <person name="Makalowski W."/>
            <person name="Marzo M."/>
            <person name="Matsuda M."/>
            <person name="Matzkin L."/>
            <person name="McAllister B."/>
            <person name="McBride C.S."/>
            <person name="McKernan B."/>
            <person name="McKernan K."/>
            <person name="Mendez-Lago M."/>
            <person name="Minx P."/>
            <person name="Mollenhauer M.U."/>
            <person name="Montooth K."/>
            <person name="Mount S.M."/>
            <person name="Mu X."/>
            <person name="Myers E."/>
            <person name="Negre B."/>
            <person name="Newfeld S."/>
            <person name="Nielsen R."/>
            <person name="Noor M.A."/>
            <person name="O'Grady P."/>
            <person name="Pachter L."/>
            <person name="Papaceit M."/>
            <person name="Parisi M.J."/>
            <person name="Parisi M."/>
            <person name="Parts L."/>
            <person name="Pedersen J.S."/>
            <person name="Pesole G."/>
            <person name="Phillippy A.M."/>
            <person name="Ponting C.P."/>
            <person name="Pop M."/>
            <person name="Porcelli D."/>
            <person name="Powell J.R."/>
            <person name="Prohaska S."/>
            <person name="Pruitt K."/>
            <person name="Puig M."/>
            <person name="Quesneville H."/>
            <person name="Ram K.R."/>
            <person name="Rand D."/>
            <person name="Rasmussen M.D."/>
            <person name="Reed L.K."/>
            <person name="Reenan R."/>
            <person name="Reily A."/>
            <person name="Remington K.A."/>
            <person name="Rieger T.T."/>
            <person name="Ritchie M.G."/>
            <person name="Robin C."/>
            <person name="Rogers Y.H."/>
            <person name="Rohde C."/>
            <person name="Rozas J."/>
            <person name="Rubenfield M.J."/>
            <person name="Ruiz A."/>
            <person name="Russo S."/>
            <person name="Salzberg S.L."/>
            <person name="Sanchez-Gracia A."/>
            <person name="Saranga D.J."/>
            <person name="Sato H."/>
            <person name="Schaeffer S.W."/>
            <person name="Schatz M.C."/>
            <person name="Schlenke T."/>
            <person name="Schwartz R."/>
            <person name="Segarra C."/>
            <person name="Singh R.S."/>
            <person name="Sirot L."/>
            <person name="Sirota M."/>
            <person name="Sisneros N.B."/>
            <person name="Smith C.D."/>
            <person name="Smith T.F."/>
            <person name="Spieth J."/>
            <person name="Stage D.E."/>
            <person name="Stark A."/>
            <person name="Stephan W."/>
            <person name="Strausberg R.L."/>
            <person name="Strempel S."/>
            <person name="Sturgill D."/>
            <person name="Sutton G."/>
            <person name="Sutton G.G."/>
            <person name="Tao W."/>
            <person name="Teichmann S."/>
            <person name="Tobari Y.N."/>
            <person name="Tomimura Y."/>
            <person name="Tsolas J.M."/>
            <person name="Valente V.L."/>
            <person name="Venter E."/>
            <person name="Venter J.C."/>
            <person name="Vicario S."/>
            <person name="Vieira F.G."/>
            <person name="Vilella A.J."/>
            <person name="Villasante A."/>
            <person name="Walenz B."/>
            <person name="Wang J."/>
            <person name="Wasserman M."/>
            <person name="Watts T."/>
            <person name="Wilson D."/>
            <person name="Wilson R.K."/>
            <person name="Wing R.A."/>
            <person name="Wolfner M.F."/>
            <person name="Wong A."/>
            <person name="Wong G.K."/>
            <person name="Wu C.I."/>
            <person name="Wu G."/>
            <person name="Yamamoto D."/>
            <person name="Yang H.P."/>
            <person name="Yang S.P."/>
            <person name="Yorke J.A."/>
            <person name="Yoshida K."/>
            <person name="Zdobnov E."/>
            <person name="Zhang P."/>
            <person name="Zhang Y."/>
            <person name="Zimin A.V."/>
            <person name="Baldwin J."/>
            <person name="Abdouelleil A."/>
            <person name="Abdulkadir J."/>
            <person name="Abebe A."/>
            <person name="Abera B."/>
            <person name="Abreu J."/>
            <person name="Acer S.C."/>
            <person name="Aftuck L."/>
            <person name="Alexander A."/>
            <person name="An P."/>
            <person name="Anderson E."/>
            <person name="Anderson S."/>
            <person name="Arachi H."/>
            <person name="Azer M."/>
            <person name="Bachantsang P."/>
            <person name="Barry A."/>
            <person name="Bayul T."/>
            <person name="Berlin A."/>
            <person name="Bessette D."/>
            <person name="Bloom T."/>
            <person name="Blye J."/>
            <person name="Boguslavskiy L."/>
            <person name="Bonnet C."/>
            <person name="Boukhgalter B."/>
            <person name="Bourzgui I."/>
            <person name="Brown A."/>
            <person name="Cahill P."/>
            <person name="Channer S."/>
            <person name="Cheshatsang Y."/>
            <person name="Chuda L."/>
            <person name="Citroen M."/>
            <person name="Collymore A."/>
            <person name="Cooke P."/>
            <person name="Costello M."/>
            <person name="D'Aco K."/>
            <person name="Daza R."/>
            <person name="De Haan G."/>
            <person name="DeGray S."/>
            <person name="DeMaso C."/>
            <person name="Dhargay N."/>
            <person name="Dooley K."/>
            <person name="Dooley E."/>
            <person name="Doricent M."/>
            <person name="Dorje P."/>
            <person name="Dorjee K."/>
            <person name="Dupes A."/>
            <person name="Elong R."/>
            <person name="Falk J."/>
            <person name="Farina A."/>
            <person name="Faro S."/>
            <person name="Ferguson D."/>
            <person name="Fisher S."/>
            <person name="Foley C.D."/>
            <person name="Franke A."/>
            <person name="Friedrich D."/>
            <person name="Gadbois L."/>
            <person name="Gearin G."/>
            <person name="Gearin C.R."/>
            <person name="Giannoukos G."/>
            <person name="Goode T."/>
            <person name="Graham J."/>
            <person name="Grandbois E."/>
            <person name="Grewal S."/>
            <person name="Gyaltsen K."/>
            <person name="Hafez N."/>
            <person name="Hagos B."/>
            <person name="Hall J."/>
            <person name="Henson C."/>
            <person name="Hollinger A."/>
            <person name="Honan T."/>
            <person name="Huard M.D."/>
            <person name="Hughes L."/>
            <person name="Hurhula B."/>
            <person name="Husby M.E."/>
            <person name="Kamat A."/>
            <person name="Kanga B."/>
            <person name="Kashin S."/>
            <person name="Khazanovich D."/>
            <person name="Kisner P."/>
            <person name="Lance K."/>
            <person name="Lara M."/>
            <person name="Lee W."/>
            <person name="Lennon N."/>
            <person name="Letendre F."/>
            <person name="LeVine R."/>
            <person name="Lipovsky A."/>
            <person name="Liu X."/>
            <person name="Liu J."/>
            <person name="Liu S."/>
            <person name="Lokyitsang T."/>
            <person name="Lokyitsang Y."/>
            <person name="Lubonja R."/>
            <person name="Lui A."/>
            <person name="MacDonald P."/>
            <person name="Magnisalis V."/>
            <person name="Maru K."/>
            <person name="Matthews C."/>
            <person name="McCusker W."/>
            <person name="McDonough S."/>
            <person name="Mehta T."/>
            <person name="Meldrim J."/>
            <person name="Meneus L."/>
            <person name="Mihai O."/>
            <person name="Mihalev A."/>
            <person name="Mihova T."/>
            <person name="Mittelman R."/>
            <person name="Mlenga V."/>
            <person name="Montmayeur A."/>
            <person name="Mulrain L."/>
            <person name="Navidi A."/>
            <person name="Naylor J."/>
            <person name="Negash T."/>
            <person name="Nguyen T."/>
            <person name="Nguyen N."/>
            <person name="Nicol R."/>
            <person name="Norbu C."/>
            <person name="Norbu N."/>
            <person name="Novod N."/>
            <person name="O'Neill B."/>
            <person name="Osman S."/>
            <person name="Markiewicz E."/>
            <person name="Oyono O.L."/>
            <person name="Patti C."/>
            <person name="Phunkhang P."/>
            <person name="Pierre F."/>
            <person name="Priest M."/>
            <person name="Raghuraman S."/>
            <person name="Rege F."/>
            <person name="Reyes R."/>
            <person name="Rise C."/>
            <person name="Rogov P."/>
            <person name="Ross K."/>
            <person name="Ryan E."/>
            <person name="Settipalli S."/>
            <person name="Shea T."/>
            <person name="Sherpa N."/>
            <person name="Shi L."/>
            <person name="Shih D."/>
            <person name="Sparrow T."/>
            <person name="Spaulding J."/>
            <person name="Stalker J."/>
            <person name="Stange-Thomann N."/>
            <person name="Stavropoulos S."/>
            <person name="Stone C."/>
            <person name="Strader C."/>
            <person name="Tesfaye S."/>
            <person name="Thomson T."/>
            <person name="Thoulutsang Y."/>
            <person name="Thoulutsang D."/>
            <person name="Topham K."/>
            <person name="Topping I."/>
            <person name="Tsamla T."/>
            <person name="Vassiliev H."/>
            <person name="Vo A."/>
            <person name="Wangchuk T."/>
            <person name="Wangdi T."/>
            <person name="Weiand M."/>
            <person name="Wilkinson J."/>
            <person name="Wilson A."/>
            <person name="Yadav S."/>
            <person name="Young G."/>
            <person name="Yu Q."/>
            <person name="Zembek L."/>
            <person name="Zhong D."/>
            <person name="Zimmer A."/>
            <person name="Zwirko Z."/>
            <person name="Jaffe D.B."/>
            <person name="Alvarez P."/>
            <person name="Brockman W."/>
            <person name="Butler J."/>
            <person name="Chin C."/>
            <person name="Gnerre S."/>
            <person name="Grabherr M."/>
            <person name="Kleber M."/>
            <person name="Mauceli E."/>
            <person name="MacCallum I."/>
        </authorList>
    </citation>
    <scope>NUCLEOTIDE SEQUENCE [LARGE SCALE GENOMIC DNA]</scope>
    <source>
        <strain evidence="12">white501</strain>
    </source>
</reference>
<feature type="domain" description="Collagen IV NC1" evidence="10">
    <location>
        <begin position="96"/>
        <end position="319"/>
    </location>
</feature>
<dbReference type="PANTHER" id="PTHR14619:SF8">
    <property type="entry name" value="COLLAGEN TYPE IV ALPHA 4 CHAIN"/>
    <property type="match status" value="1"/>
</dbReference>
<dbReference type="InterPro" id="IPR019326">
    <property type="entry name" value="NDNF"/>
</dbReference>
<accession>B4NRX0</accession>
<dbReference type="FunFam" id="2.170.240.10:FF:000001">
    <property type="entry name" value="Collagen IV alpha 1 chain"/>
    <property type="match status" value="1"/>
</dbReference>
<sequence length="320" mass="34240">MLPPPGPKGEPGQPGRNGPKGEPGRPGERGLIGIQGERGEKGERGLIGETGNVGRQGPKGDRGEQGERGYEGAIGLIGQKGEPGAPAAAALDYLTGILITRHSQSETVPACSAGHTELWTGYSLLFVDGNDYSHNQDLGSPGSCVQRFSTLPVMSCGQNSVCNYASRNDKTFWLTTNAAIPMMPVQNNEIRQYISRCVVCEAPANVIAVHSQTIAVPDCPNGWESLWIGYSFLMHTAVGNGGGGQALQSPGSCLEDFRATPFIECNGAKGTCHFYETLTSFWMYNLDSSEPFDMPQQQTIKSGKQQSYVSRCQVCMKNSS</sequence>
<evidence type="ECO:0000256" key="7">
    <source>
        <dbReference type="ARBA" id="ARBA00023157"/>
    </source>
</evidence>
<dbReference type="EMBL" id="CH981614">
    <property type="protein sequence ID" value="EDX15348.1"/>
    <property type="molecule type" value="Genomic_DNA"/>
</dbReference>
<protein>
    <submittedName>
        <fullName evidence="11">GD12019</fullName>
    </submittedName>
</protein>
<dbReference type="GO" id="GO:0009792">
    <property type="term" value="P:embryo development ending in birth or egg hatching"/>
    <property type="evidence" value="ECO:0007669"/>
    <property type="project" value="UniProtKB-ARBA"/>
</dbReference>
<dbReference type="STRING" id="7240.B4NRX0"/>
<organism evidence="11 12">
    <name type="scientific">Drosophila simulans</name>
    <name type="common">Fruit fly</name>
    <dbReference type="NCBI Taxonomy" id="7240"/>
    <lineage>
        <taxon>Eukaryota</taxon>
        <taxon>Metazoa</taxon>
        <taxon>Ecdysozoa</taxon>
        <taxon>Arthropoda</taxon>
        <taxon>Hexapoda</taxon>
        <taxon>Insecta</taxon>
        <taxon>Pterygota</taxon>
        <taxon>Neoptera</taxon>
        <taxon>Endopterygota</taxon>
        <taxon>Diptera</taxon>
        <taxon>Brachycera</taxon>
        <taxon>Muscomorpha</taxon>
        <taxon>Ephydroidea</taxon>
        <taxon>Drosophilidae</taxon>
        <taxon>Drosophila</taxon>
        <taxon>Sophophora</taxon>
    </lineage>
</organism>
<dbReference type="SUPFAM" id="SSF56436">
    <property type="entry name" value="C-type lectin-like"/>
    <property type="match status" value="2"/>
</dbReference>
<evidence type="ECO:0000256" key="1">
    <source>
        <dbReference type="ARBA" id="ARBA00004302"/>
    </source>
</evidence>
<evidence type="ECO:0000256" key="6">
    <source>
        <dbReference type="ARBA" id="ARBA00023119"/>
    </source>
</evidence>
<keyword evidence="6" id="KW-0176">Collagen</keyword>
<evidence type="ECO:0000256" key="4">
    <source>
        <dbReference type="ARBA" id="ARBA00022737"/>
    </source>
</evidence>
<dbReference type="Bgee" id="FBgn0194704">
    <property type="expression patterns" value="Expressed in adult organism and 3 other cell types or tissues"/>
</dbReference>
<dbReference type="Gene3D" id="2.170.240.10">
    <property type="entry name" value="Collagen IV, non-collagenous"/>
    <property type="match status" value="1"/>
</dbReference>
<evidence type="ECO:0000313" key="12">
    <source>
        <dbReference type="Proteomes" id="UP000000304"/>
    </source>
</evidence>
<dbReference type="PhylomeDB" id="B4NRX0"/>
<dbReference type="GO" id="GO:0005201">
    <property type="term" value="F:extracellular matrix structural constituent"/>
    <property type="evidence" value="ECO:0007669"/>
    <property type="project" value="InterPro"/>
</dbReference>
<name>B4NRX0_DROSI</name>
<dbReference type="OMA" id="RIHVICH"/>
<evidence type="ECO:0000256" key="9">
    <source>
        <dbReference type="SAM" id="MobiDB-lite"/>
    </source>
</evidence>
<evidence type="ECO:0000256" key="3">
    <source>
        <dbReference type="ARBA" id="ARBA00022530"/>
    </source>
</evidence>
<dbReference type="SMART" id="SM00111">
    <property type="entry name" value="C4"/>
    <property type="match status" value="2"/>
</dbReference>
<dbReference type="InterPro" id="IPR036954">
    <property type="entry name" value="Collagen_IV_NC_sf"/>
</dbReference>
<dbReference type="InterPro" id="IPR016187">
    <property type="entry name" value="CTDL_fold"/>
</dbReference>
<evidence type="ECO:0000256" key="5">
    <source>
        <dbReference type="ARBA" id="ARBA00022869"/>
    </source>
</evidence>